<dbReference type="InterPro" id="IPR025734">
    <property type="entry name" value="EspG"/>
</dbReference>
<comment type="subcellular location">
    <subcellularLocation>
        <location evidence="1">Cytoplasm</location>
    </subcellularLocation>
</comment>
<keyword evidence="4" id="KW-0143">Chaperone</keyword>
<evidence type="ECO:0000256" key="4">
    <source>
        <dbReference type="ARBA" id="ARBA00023186"/>
    </source>
</evidence>
<dbReference type="RefSeq" id="WP_113697172.1">
    <property type="nucleotide sequence ID" value="NZ_CP015163.1"/>
</dbReference>
<dbReference type="Proteomes" id="UP000250434">
    <property type="component" value="Chromosome"/>
</dbReference>
<comment type="similarity">
    <text evidence="2">Belongs to the EspG family.</text>
</comment>
<organism evidence="5 6">
    <name type="scientific">Amycolatopsis albispora</name>
    <dbReference type="NCBI Taxonomy" id="1804986"/>
    <lineage>
        <taxon>Bacteria</taxon>
        <taxon>Bacillati</taxon>
        <taxon>Actinomycetota</taxon>
        <taxon>Actinomycetes</taxon>
        <taxon>Pseudonocardiales</taxon>
        <taxon>Pseudonocardiaceae</taxon>
        <taxon>Amycolatopsis</taxon>
    </lineage>
</organism>
<evidence type="ECO:0000313" key="5">
    <source>
        <dbReference type="EMBL" id="AXB48104.1"/>
    </source>
</evidence>
<gene>
    <name evidence="5" type="ORF">A4R43_41400</name>
</gene>
<evidence type="ECO:0000256" key="3">
    <source>
        <dbReference type="ARBA" id="ARBA00022490"/>
    </source>
</evidence>
<reference evidence="5 6" key="1">
    <citation type="submission" date="2016-04" db="EMBL/GenBank/DDBJ databases">
        <title>Complete genome sequence and analysis of deep-sea sediment isolate, Amycolatopsis sp. WP1.</title>
        <authorList>
            <person name="Wang H."/>
            <person name="Chen S."/>
            <person name="Wu Q."/>
        </authorList>
    </citation>
    <scope>NUCLEOTIDE SEQUENCE [LARGE SCALE GENOMIC DNA]</scope>
    <source>
        <strain evidence="5 6">WP1</strain>
    </source>
</reference>
<evidence type="ECO:0000256" key="2">
    <source>
        <dbReference type="ARBA" id="ARBA00006411"/>
    </source>
</evidence>
<dbReference type="OrthoDB" id="3636570at2"/>
<dbReference type="Pfam" id="PF14011">
    <property type="entry name" value="ESX-1_EspG"/>
    <property type="match status" value="1"/>
</dbReference>
<keyword evidence="6" id="KW-1185">Reference proteome</keyword>
<protein>
    <submittedName>
        <fullName evidence="5">Uncharacterized protein</fullName>
    </submittedName>
</protein>
<sequence>MIRVSASAFDVLWADLGLPRAPEVLGVRSVGTTDAERAEIRASVYDNLAERGLYDRVDGLDEALADRLRTLATASVYVECEALLDMTSDTPFRAVAAAKGRHGVLATQPNRTIGLSAIRDGELLPSIVELLPALEPGPGYGVSLPAAALAADVEDPVFHGNGRSAGREQQLREVLAIQARPIYGAGQFTVRVRDGAHPRRTGGLSWFWTDVGAYLSTLEPGRGGQDWVTVTPVDGPRLVQRLATLLEN</sequence>
<dbReference type="AlphaFoldDB" id="A0A344LJ80"/>
<keyword evidence="3" id="KW-0963">Cytoplasm</keyword>
<evidence type="ECO:0000313" key="6">
    <source>
        <dbReference type="Proteomes" id="UP000250434"/>
    </source>
</evidence>
<dbReference type="EMBL" id="CP015163">
    <property type="protein sequence ID" value="AXB48104.1"/>
    <property type="molecule type" value="Genomic_DNA"/>
</dbReference>
<evidence type="ECO:0000256" key="1">
    <source>
        <dbReference type="ARBA" id="ARBA00004496"/>
    </source>
</evidence>
<proteinExistence type="inferred from homology"/>
<name>A0A344LJ80_9PSEU</name>
<accession>A0A344LJ80</accession>
<dbReference type="KEGG" id="aab:A4R43_41400"/>